<protein>
    <recommendedName>
        <fullName evidence="4">3'(2'),5-bisphosphonucleoside 3'(2')-phosphohydrolase</fullName>
    </recommendedName>
    <alternativeName>
        <fullName evidence="5">DPNPase</fullName>
    </alternativeName>
</protein>
<dbReference type="Pfam" id="PF00459">
    <property type="entry name" value="Inositol_P"/>
    <property type="match status" value="1"/>
</dbReference>
<evidence type="ECO:0000256" key="6">
    <source>
        <dbReference type="PIRSR" id="PIRSR600760-2"/>
    </source>
</evidence>
<comment type="catalytic activity">
    <reaction evidence="1">
        <text>adenosine 3',5'-bisphosphate + H2O = AMP + phosphate</text>
        <dbReference type="Rhea" id="RHEA:10040"/>
        <dbReference type="ChEBI" id="CHEBI:15377"/>
        <dbReference type="ChEBI" id="CHEBI:43474"/>
        <dbReference type="ChEBI" id="CHEBI:58343"/>
        <dbReference type="ChEBI" id="CHEBI:456215"/>
        <dbReference type="EC" id="3.1.3.7"/>
    </reaction>
</comment>
<dbReference type="GO" id="GO:0050427">
    <property type="term" value="P:3'-phosphoadenosine 5'-phosphosulfate metabolic process"/>
    <property type="evidence" value="ECO:0007669"/>
    <property type="project" value="TreeGrafter"/>
</dbReference>
<proteinExistence type="predicted"/>
<dbReference type="PROSITE" id="PS00629">
    <property type="entry name" value="IMP_1"/>
    <property type="match status" value="1"/>
</dbReference>
<feature type="binding site" evidence="6">
    <location>
        <position position="66"/>
    </location>
    <ligand>
        <name>Mg(2+)</name>
        <dbReference type="ChEBI" id="CHEBI:18420"/>
        <label>1</label>
        <note>catalytic</note>
    </ligand>
</feature>
<gene>
    <name evidence="7" type="ORF">BDK92_2957</name>
</gene>
<dbReference type="Gene3D" id="3.30.540.10">
    <property type="entry name" value="Fructose-1,6-Bisphosphatase, subunit A, domain 1"/>
    <property type="match status" value="1"/>
</dbReference>
<name>A0A495JKS7_9ACTN</name>
<evidence type="ECO:0000313" key="7">
    <source>
        <dbReference type="EMBL" id="RKR88629.1"/>
    </source>
</evidence>
<dbReference type="GO" id="GO:0046872">
    <property type="term" value="F:metal ion binding"/>
    <property type="evidence" value="ECO:0007669"/>
    <property type="project" value="UniProtKB-KW"/>
</dbReference>
<feature type="binding site" evidence="6">
    <location>
        <position position="96"/>
    </location>
    <ligand>
        <name>Mg(2+)</name>
        <dbReference type="ChEBI" id="CHEBI:18420"/>
        <label>1</label>
        <note>catalytic</note>
    </ligand>
</feature>
<evidence type="ECO:0000256" key="5">
    <source>
        <dbReference type="ARBA" id="ARBA00042530"/>
    </source>
</evidence>
<comment type="caution">
    <text evidence="7">The sequence shown here is derived from an EMBL/GenBank/DDBJ whole genome shotgun (WGS) entry which is preliminary data.</text>
</comment>
<dbReference type="Proteomes" id="UP000277671">
    <property type="component" value="Unassembled WGS sequence"/>
</dbReference>
<feature type="binding site" evidence="6">
    <location>
        <position position="222"/>
    </location>
    <ligand>
        <name>Mg(2+)</name>
        <dbReference type="ChEBI" id="CHEBI:18420"/>
        <label>1</label>
        <note>catalytic</note>
    </ligand>
</feature>
<feature type="binding site" evidence="6">
    <location>
        <position position="98"/>
    </location>
    <ligand>
        <name>Mg(2+)</name>
        <dbReference type="ChEBI" id="CHEBI:18420"/>
        <label>1</label>
        <note>catalytic</note>
    </ligand>
</feature>
<dbReference type="PANTHER" id="PTHR43028">
    <property type="entry name" value="3'(2'),5'-BISPHOSPHATE NUCLEOTIDASE 1"/>
    <property type="match status" value="1"/>
</dbReference>
<dbReference type="SUPFAM" id="SSF56655">
    <property type="entry name" value="Carbohydrate phosphatase"/>
    <property type="match status" value="1"/>
</dbReference>
<feature type="binding site" evidence="6">
    <location>
        <position position="99"/>
    </location>
    <ligand>
        <name>Mg(2+)</name>
        <dbReference type="ChEBI" id="CHEBI:18420"/>
        <label>1</label>
        <note>catalytic</note>
    </ligand>
</feature>
<keyword evidence="3 6" id="KW-0460">Magnesium</keyword>
<evidence type="ECO:0000256" key="1">
    <source>
        <dbReference type="ARBA" id="ARBA00001625"/>
    </source>
</evidence>
<dbReference type="GO" id="GO:0000103">
    <property type="term" value="P:sulfate assimilation"/>
    <property type="evidence" value="ECO:0007669"/>
    <property type="project" value="TreeGrafter"/>
</dbReference>
<evidence type="ECO:0000313" key="8">
    <source>
        <dbReference type="Proteomes" id="UP000277671"/>
    </source>
</evidence>
<keyword evidence="8" id="KW-1185">Reference proteome</keyword>
<dbReference type="OrthoDB" id="9772456at2"/>
<dbReference type="PANTHER" id="PTHR43028:SF5">
    <property type="entry name" value="3'(2'),5'-BISPHOSPHATE NUCLEOTIDASE 1"/>
    <property type="match status" value="1"/>
</dbReference>
<evidence type="ECO:0000256" key="4">
    <source>
        <dbReference type="ARBA" id="ARBA00041694"/>
    </source>
</evidence>
<accession>A0A495JKS7</accession>
<keyword evidence="2 6" id="KW-0479">Metal-binding</keyword>
<dbReference type="AlphaFoldDB" id="A0A495JKS7"/>
<dbReference type="EMBL" id="RBKT01000001">
    <property type="protein sequence ID" value="RKR88629.1"/>
    <property type="molecule type" value="Genomic_DNA"/>
</dbReference>
<evidence type="ECO:0000256" key="3">
    <source>
        <dbReference type="ARBA" id="ARBA00022842"/>
    </source>
</evidence>
<dbReference type="RefSeq" id="WP_121157231.1">
    <property type="nucleotide sequence ID" value="NZ_RBKT01000001.1"/>
</dbReference>
<organism evidence="7 8">
    <name type="scientific">Micromonospora pisi</name>
    <dbReference type="NCBI Taxonomy" id="589240"/>
    <lineage>
        <taxon>Bacteria</taxon>
        <taxon>Bacillati</taxon>
        <taxon>Actinomycetota</taxon>
        <taxon>Actinomycetes</taxon>
        <taxon>Micromonosporales</taxon>
        <taxon>Micromonosporaceae</taxon>
        <taxon>Micromonospora</taxon>
    </lineage>
</organism>
<dbReference type="InterPro" id="IPR050725">
    <property type="entry name" value="CysQ/Inositol_MonoPase"/>
</dbReference>
<dbReference type="CDD" id="cd01638">
    <property type="entry name" value="CysQ"/>
    <property type="match status" value="1"/>
</dbReference>
<comment type="cofactor">
    <cofactor evidence="6">
        <name>Mg(2+)</name>
        <dbReference type="ChEBI" id="CHEBI:18420"/>
    </cofactor>
</comment>
<reference evidence="7 8" key="1">
    <citation type="submission" date="2018-10" db="EMBL/GenBank/DDBJ databases">
        <title>Sequencing the genomes of 1000 actinobacteria strains.</title>
        <authorList>
            <person name="Klenk H.-P."/>
        </authorList>
    </citation>
    <scope>NUCLEOTIDE SEQUENCE [LARGE SCALE GENOMIC DNA]</scope>
    <source>
        <strain evidence="7 8">DSM 45175</strain>
    </source>
</reference>
<dbReference type="InterPro" id="IPR000760">
    <property type="entry name" value="Inositol_monophosphatase-like"/>
</dbReference>
<dbReference type="InterPro" id="IPR020583">
    <property type="entry name" value="Inositol_monoP_metal-BS"/>
</dbReference>
<evidence type="ECO:0000256" key="2">
    <source>
        <dbReference type="ARBA" id="ARBA00022723"/>
    </source>
</evidence>
<dbReference type="Gene3D" id="3.40.190.80">
    <property type="match status" value="1"/>
</dbReference>
<sequence>MGTPPVIDGAFARWLAARAGDALMELRAEMGHADPGALKAAGDKISHDLLRTELARWRPADAVLSEEDEGARQAWATDLGPSAPPRFAADRVWIVDPLDGTREFSEEGRSDWAVHVALWARTAATAHGLVGGAVALPAQHRVLGTDHPPAYPPMTLLAATAPGGRTIRLAASRSRPPAFLTELADEVGAELVPMGSAGAKIAAVISGEVDAYVHAGGQYEWDSAAPVAVATATGLHASRIDGSALKYNGADPRLPDLVVCRKDLATGLLAALRRHLRVA</sequence>
<dbReference type="GO" id="GO:0008441">
    <property type="term" value="F:3'(2'),5'-bisphosphate nucleotidase activity"/>
    <property type="evidence" value="ECO:0007669"/>
    <property type="project" value="UniProtKB-EC"/>
</dbReference>